<evidence type="ECO:0000313" key="3">
    <source>
        <dbReference type="EMBL" id="KAF5385795.1"/>
    </source>
</evidence>
<dbReference type="Pfam" id="PF20151">
    <property type="entry name" value="DUF6533"/>
    <property type="match status" value="1"/>
</dbReference>
<name>A0A8H5HM03_9AGAR</name>
<proteinExistence type="predicted"/>
<comment type="caution">
    <text evidence="3">The sequence shown here is derived from an EMBL/GenBank/DDBJ whole genome shotgun (WGS) entry which is preliminary data.</text>
</comment>
<keyword evidence="1" id="KW-0812">Transmembrane</keyword>
<dbReference type="Proteomes" id="UP000565441">
    <property type="component" value="Unassembled WGS sequence"/>
</dbReference>
<gene>
    <name evidence="3" type="ORF">D9615_002623</name>
</gene>
<sequence length="326" mass="37137">MSGPLNLSGLIQAGWERNAYIACATLVGYEYLLQLDAEVEFFWKQRWSIAKCLFLWSRYYSVGFNISNAVIFMQSKPSFEMYVVVSILLSSLMRIIVDFIGSTFFHWQNTGASLQVITTHIILELRLYAMYGSTRKILALFMCLTFGEALAMGLVFGLPSRTVGTNEPFPGVLICADADPLDGTHWVVYYWAAILVIEGILLLLALYKAWQHRTSARGSTLMQQLTRDSVLYFFTIFWIYLANLILWYYNRITLDELGTAFSFVLSSIFANKLLISVRSNHYRGLSDVDTYLPSVHFIKRSPGQSDISRTLNNTVELTTFNERTGV</sequence>
<keyword evidence="1" id="KW-1133">Transmembrane helix</keyword>
<dbReference type="EMBL" id="JAACJP010000003">
    <property type="protein sequence ID" value="KAF5385795.1"/>
    <property type="molecule type" value="Genomic_DNA"/>
</dbReference>
<feature type="transmembrane region" description="Helical" evidence="1">
    <location>
        <begin position="256"/>
        <end position="275"/>
    </location>
</feature>
<keyword evidence="1" id="KW-0472">Membrane</keyword>
<reference evidence="3 4" key="1">
    <citation type="journal article" date="2020" name="ISME J.">
        <title>Uncovering the hidden diversity of litter-decomposition mechanisms in mushroom-forming fungi.</title>
        <authorList>
            <person name="Floudas D."/>
            <person name="Bentzer J."/>
            <person name="Ahren D."/>
            <person name="Johansson T."/>
            <person name="Persson P."/>
            <person name="Tunlid A."/>
        </authorList>
    </citation>
    <scope>NUCLEOTIDE SEQUENCE [LARGE SCALE GENOMIC DNA]</scope>
    <source>
        <strain evidence="3 4">CBS 661.87</strain>
    </source>
</reference>
<feature type="transmembrane region" description="Helical" evidence="1">
    <location>
        <begin position="188"/>
        <end position="210"/>
    </location>
</feature>
<dbReference type="InterPro" id="IPR045340">
    <property type="entry name" value="DUF6533"/>
</dbReference>
<evidence type="ECO:0000259" key="2">
    <source>
        <dbReference type="Pfam" id="PF20151"/>
    </source>
</evidence>
<evidence type="ECO:0000313" key="4">
    <source>
        <dbReference type="Proteomes" id="UP000565441"/>
    </source>
</evidence>
<organism evidence="3 4">
    <name type="scientific">Tricholomella constricta</name>
    <dbReference type="NCBI Taxonomy" id="117010"/>
    <lineage>
        <taxon>Eukaryota</taxon>
        <taxon>Fungi</taxon>
        <taxon>Dikarya</taxon>
        <taxon>Basidiomycota</taxon>
        <taxon>Agaricomycotina</taxon>
        <taxon>Agaricomycetes</taxon>
        <taxon>Agaricomycetidae</taxon>
        <taxon>Agaricales</taxon>
        <taxon>Tricholomatineae</taxon>
        <taxon>Lyophyllaceae</taxon>
        <taxon>Tricholomella</taxon>
    </lineage>
</organism>
<feature type="transmembrane region" description="Helical" evidence="1">
    <location>
        <begin position="137"/>
        <end position="158"/>
    </location>
</feature>
<feature type="transmembrane region" description="Helical" evidence="1">
    <location>
        <begin position="81"/>
        <end position="101"/>
    </location>
</feature>
<feature type="domain" description="DUF6533" evidence="2">
    <location>
        <begin position="20"/>
        <end position="61"/>
    </location>
</feature>
<evidence type="ECO:0000256" key="1">
    <source>
        <dbReference type="SAM" id="Phobius"/>
    </source>
</evidence>
<keyword evidence="4" id="KW-1185">Reference proteome</keyword>
<accession>A0A8H5HM03</accession>
<feature type="transmembrane region" description="Helical" evidence="1">
    <location>
        <begin position="230"/>
        <end position="250"/>
    </location>
</feature>
<protein>
    <recommendedName>
        <fullName evidence="2">DUF6533 domain-containing protein</fullName>
    </recommendedName>
</protein>
<dbReference type="OrthoDB" id="3256800at2759"/>
<dbReference type="AlphaFoldDB" id="A0A8H5HM03"/>